<dbReference type="Proteomes" id="UP000029965">
    <property type="component" value="Chromosome 24"/>
</dbReference>
<dbReference type="Ensembl" id="ENSCSAT00000011018.1">
    <property type="protein sequence ID" value="ENSCSAP00000009101.1"/>
    <property type="gene ID" value="ENSCSAG00000012924.1"/>
</dbReference>
<protein>
    <submittedName>
        <fullName evidence="1">Uncharacterized protein</fullName>
    </submittedName>
</protein>
<proteinExistence type="predicted"/>
<accession>A0A0D9RKG2</accession>
<dbReference type="EMBL" id="AQIB01054321">
    <property type="status" value="NOT_ANNOTATED_CDS"/>
    <property type="molecule type" value="Genomic_DNA"/>
</dbReference>
<dbReference type="AlphaFoldDB" id="A0A0D9RKG2"/>
<keyword evidence="2" id="KW-1185">Reference proteome</keyword>
<name>A0A0D9RKG2_CHLSB</name>
<reference evidence="1" key="3">
    <citation type="submission" date="2025-09" db="UniProtKB">
        <authorList>
            <consortium name="Ensembl"/>
        </authorList>
    </citation>
    <scope>IDENTIFICATION</scope>
</reference>
<reference evidence="1 2" key="1">
    <citation type="submission" date="2014-03" db="EMBL/GenBank/DDBJ databases">
        <authorList>
            <person name="Warren W."/>
            <person name="Wilson R.K."/>
        </authorList>
    </citation>
    <scope>NUCLEOTIDE SEQUENCE</scope>
</reference>
<organism evidence="1 2">
    <name type="scientific">Chlorocebus sabaeus</name>
    <name type="common">Green monkey</name>
    <name type="synonym">Simia sabaea</name>
    <dbReference type="NCBI Taxonomy" id="60711"/>
    <lineage>
        <taxon>Eukaryota</taxon>
        <taxon>Metazoa</taxon>
        <taxon>Chordata</taxon>
        <taxon>Craniata</taxon>
        <taxon>Vertebrata</taxon>
        <taxon>Euteleostomi</taxon>
        <taxon>Mammalia</taxon>
        <taxon>Eutheria</taxon>
        <taxon>Euarchontoglires</taxon>
        <taxon>Primates</taxon>
        <taxon>Haplorrhini</taxon>
        <taxon>Catarrhini</taxon>
        <taxon>Cercopithecidae</taxon>
        <taxon>Cercopithecinae</taxon>
        <taxon>Chlorocebus</taxon>
    </lineage>
</organism>
<sequence length="140" mass="15905">VFRAYRAYHVYYITIKHKPKQLAAGLLNIATAEIFSGLEEEPLQMSTNFSNFLVYGMKSLKLALKSTIRHHDARGQMGRKAARSLVVGIHKLPFKGLLPGWRMLLEEESERHETGTLQSGHHGNVTQWHRACSSLLFSFV</sequence>
<dbReference type="OMA" id="QWHRACS"/>
<dbReference type="GeneTree" id="ENSGT00520000062294"/>
<evidence type="ECO:0000313" key="2">
    <source>
        <dbReference type="Proteomes" id="UP000029965"/>
    </source>
</evidence>
<evidence type="ECO:0000313" key="1">
    <source>
        <dbReference type="Ensembl" id="ENSCSAP00000009101.1"/>
    </source>
</evidence>
<dbReference type="eggNOG" id="ENOG502TE34">
    <property type="taxonomic scope" value="Eukaryota"/>
</dbReference>
<reference evidence="1" key="2">
    <citation type="submission" date="2025-08" db="UniProtKB">
        <authorList>
            <consortium name="Ensembl"/>
        </authorList>
    </citation>
    <scope>IDENTIFICATION</scope>
</reference>
<dbReference type="Bgee" id="ENSCSAG00000012924">
    <property type="expression patterns" value="Expressed in blood"/>
</dbReference>